<evidence type="ECO:0000259" key="2">
    <source>
        <dbReference type="Pfam" id="PF00107"/>
    </source>
</evidence>
<dbReference type="InterPro" id="IPR050129">
    <property type="entry name" value="Zn_alcohol_dh"/>
</dbReference>
<dbReference type="Pfam" id="PF00107">
    <property type="entry name" value="ADH_zinc_N"/>
    <property type="match status" value="1"/>
</dbReference>
<proteinExistence type="predicted"/>
<gene>
    <name evidence="4" type="ORF">K9V48_21295</name>
</gene>
<dbReference type="EMBL" id="JAIQUM010000065">
    <property type="protein sequence ID" value="MBZ5752703.1"/>
    <property type="molecule type" value="Genomic_DNA"/>
</dbReference>
<dbReference type="SUPFAM" id="SSF51735">
    <property type="entry name" value="NAD(P)-binding Rossmann-fold domains"/>
    <property type="match status" value="1"/>
</dbReference>
<dbReference type="Gene3D" id="3.90.180.10">
    <property type="entry name" value="Medium-chain alcohol dehydrogenases, catalytic domain"/>
    <property type="match status" value="1"/>
</dbReference>
<evidence type="ECO:0000313" key="4">
    <source>
        <dbReference type="EMBL" id="MBZ5752703.1"/>
    </source>
</evidence>
<comment type="caution">
    <text evidence="4">The sequence shown here is derived from an EMBL/GenBank/DDBJ whole genome shotgun (WGS) entry which is preliminary data.</text>
</comment>
<accession>A0ABS7UXH3</accession>
<evidence type="ECO:0000313" key="5">
    <source>
        <dbReference type="Proteomes" id="UP001165287"/>
    </source>
</evidence>
<feature type="domain" description="Alcohol dehydrogenase-like C-terminal" evidence="2">
    <location>
        <begin position="173"/>
        <end position="287"/>
    </location>
</feature>
<dbReference type="SUPFAM" id="SSF50129">
    <property type="entry name" value="GroES-like"/>
    <property type="match status" value="1"/>
</dbReference>
<reference evidence="4" key="1">
    <citation type="submission" date="2024-05" db="EMBL/GenBank/DDBJ databases">
        <title>Metabacillus sp. nov., isolated from the rhizosphere soil of tomato plants.</title>
        <authorList>
            <person name="Ma R."/>
        </authorList>
    </citation>
    <scope>NUCLEOTIDE SEQUENCE</scope>
    <source>
        <strain evidence="4">DBTR6</strain>
    </source>
</reference>
<keyword evidence="1" id="KW-0560">Oxidoreductase</keyword>
<dbReference type="Proteomes" id="UP001165287">
    <property type="component" value="Unassembled WGS sequence"/>
</dbReference>
<dbReference type="Pfam" id="PF08240">
    <property type="entry name" value="ADH_N"/>
    <property type="match status" value="1"/>
</dbReference>
<protein>
    <submittedName>
        <fullName evidence="4">Alcohol dehydrogenase catalytic domain-containing protein</fullName>
    </submittedName>
</protein>
<feature type="domain" description="Alcohol dehydrogenase-like N-terminal" evidence="3">
    <location>
        <begin position="26"/>
        <end position="133"/>
    </location>
</feature>
<evidence type="ECO:0000259" key="3">
    <source>
        <dbReference type="Pfam" id="PF08240"/>
    </source>
</evidence>
<dbReference type="InterPro" id="IPR011032">
    <property type="entry name" value="GroES-like_sf"/>
</dbReference>
<sequence length="332" mass="35904">MLGLIINEPGNLELKKFPTSPSLKGDEVKVKLIYGGICGSDIGVFKGKFAHASYPIRPGHELLGTIIEVGSDAKYGVGTKIVVQPNSYCGECDLCLKGKTNICRHKQSLGVNTDGGFAEEFVISSKYVLPIPDEMPDERAVLIEPFAVIVHAFRKVTITKDTSVAVIGCGTEGMLAIALATYLGADITAIDISQEKLDKVKSFGKIKTAHPDEVGDGNFDVVIEAAGAKQSVEQAMHIAGSGGSVVLIGITPEANFPAVRVVRNELTVYGSIIYNFPDDFETTLEYLKQDDFYVEPIISEIIPFKEYERAYEAAVSGKYGKIVLNFKEDGNQ</sequence>
<name>A0ABS7UXH3_9BACI</name>
<organism evidence="4 5">
    <name type="scientific">Metabacillus rhizolycopersici</name>
    <dbReference type="NCBI Taxonomy" id="2875709"/>
    <lineage>
        <taxon>Bacteria</taxon>
        <taxon>Bacillati</taxon>
        <taxon>Bacillota</taxon>
        <taxon>Bacilli</taxon>
        <taxon>Bacillales</taxon>
        <taxon>Bacillaceae</taxon>
        <taxon>Metabacillus</taxon>
    </lineage>
</organism>
<dbReference type="RefSeq" id="WP_224141155.1">
    <property type="nucleotide sequence ID" value="NZ_JAIQUM010000065.1"/>
</dbReference>
<dbReference type="InterPro" id="IPR013149">
    <property type="entry name" value="ADH-like_C"/>
</dbReference>
<dbReference type="InterPro" id="IPR036291">
    <property type="entry name" value="NAD(P)-bd_dom_sf"/>
</dbReference>
<dbReference type="Gene3D" id="3.40.50.720">
    <property type="entry name" value="NAD(P)-binding Rossmann-like Domain"/>
    <property type="match status" value="1"/>
</dbReference>
<keyword evidence="5" id="KW-1185">Reference proteome</keyword>
<evidence type="ECO:0000256" key="1">
    <source>
        <dbReference type="ARBA" id="ARBA00023002"/>
    </source>
</evidence>
<dbReference type="PANTHER" id="PTHR43401:SF2">
    <property type="entry name" value="L-THREONINE 3-DEHYDROGENASE"/>
    <property type="match status" value="1"/>
</dbReference>
<dbReference type="InterPro" id="IPR013154">
    <property type="entry name" value="ADH-like_N"/>
</dbReference>
<dbReference type="PANTHER" id="PTHR43401">
    <property type="entry name" value="L-THREONINE 3-DEHYDROGENASE"/>
    <property type="match status" value="1"/>
</dbReference>